<dbReference type="EMBL" id="JBHTHR010000022">
    <property type="protein sequence ID" value="MFD0800105.1"/>
    <property type="molecule type" value="Genomic_DNA"/>
</dbReference>
<evidence type="ECO:0000313" key="1">
    <source>
        <dbReference type="EMBL" id="MFD0800105.1"/>
    </source>
</evidence>
<name>A0ABW3BAK0_9ACTN</name>
<accession>A0ABW3BAK0</accession>
<proteinExistence type="predicted"/>
<protein>
    <submittedName>
        <fullName evidence="1">Uncharacterized protein</fullName>
    </submittedName>
</protein>
<gene>
    <name evidence="1" type="ORF">ACFQZU_02060</name>
</gene>
<reference evidence="2" key="1">
    <citation type="journal article" date="2019" name="Int. J. Syst. Evol. Microbiol.">
        <title>The Global Catalogue of Microorganisms (GCM) 10K type strain sequencing project: providing services to taxonomists for standard genome sequencing and annotation.</title>
        <authorList>
            <consortium name="The Broad Institute Genomics Platform"/>
            <consortium name="The Broad Institute Genome Sequencing Center for Infectious Disease"/>
            <person name="Wu L."/>
            <person name="Ma J."/>
        </authorList>
    </citation>
    <scope>NUCLEOTIDE SEQUENCE [LARGE SCALE GENOMIC DNA]</scope>
    <source>
        <strain evidence="2">CCUG 63369</strain>
    </source>
</reference>
<organism evidence="1 2">
    <name type="scientific">Streptomonospora algeriensis</name>
    <dbReference type="NCBI Taxonomy" id="995084"/>
    <lineage>
        <taxon>Bacteria</taxon>
        <taxon>Bacillati</taxon>
        <taxon>Actinomycetota</taxon>
        <taxon>Actinomycetes</taxon>
        <taxon>Streptosporangiales</taxon>
        <taxon>Nocardiopsidaceae</taxon>
        <taxon>Streptomonospora</taxon>
    </lineage>
</organism>
<keyword evidence="2" id="KW-1185">Reference proteome</keyword>
<sequence>MSQQFLLVANDTDRLAQELAAVARSEGQDPLLRDLTQASRMFSISVEARSCTITPDLPLFLRAPLQRARPQEFRQSFHSLEHTGTLWAVASLIESPCVNRPTPRGFVATSPSACITELRAGFPESATPPELFMSDPLSAEADGSLWCQQDTGTGHITRSSEVPVGQGPYRMRQRNPEAAYETVIVVDNDAWRTSTEPLSQVGDLEECSIGVAAQLGLTFAAVLWALDPEGEKAVLARVDPYPGFDQVLPVWTEAATALLKVLMR</sequence>
<evidence type="ECO:0000313" key="2">
    <source>
        <dbReference type="Proteomes" id="UP001596956"/>
    </source>
</evidence>
<comment type="caution">
    <text evidence="1">The sequence shown here is derived from an EMBL/GenBank/DDBJ whole genome shotgun (WGS) entry which is preliminary data.</text>
</comment>
<dbReference type="Proteomes" id="UP001596956">
    <property type="component" value="Unassembled WGS sequence"/>
</dbReference>